<protein>
    <submittedName>
        <fullName evidence="2">Uncharacterized protein</fullName>
    </submittedName>
</protein>
<feature type="compositionally biased region" description="Basic and acidic residues" evidence="1">
    <location>
        <begin position="50"/>
        <end position="62"/>
    </location>
</feature>
<sequence length="197" mass="22312">MTKCFLNFCGNELSTTDFRNSKEMSLCVGAGFESAEGRKRNFNRKRKKAHNSENSDPLERRAPPSSSLASLIQSNSLLRRLVGKLFAVLYTTQCQKKPILQECVLQNRRLSTATDPRDSPCLLHHDSRQRPLISIFLPPVLRLPLRRTPPWTTSMGPTLTLVTELPLSVIAFRDGFTSFSSRISKIEGGKMTNRERF</sequence>
<name>A0AAV4VGX4_CAEEX</name>
<proteinExistence type="predicted"/>
<feature type="compositionally biased region" description="Basic residues" evidence="1">
    <location>
        <begin position="40"/>
        <end position="49"/>
    </location>
</feature>
<comment type="caution">
    <text evidence="2">The sequence shown here is derived from an EMBL/GenBank/DDBJ whole genome shotgun (WGS) entry which is preliminary data.</text>
</comment>
<accession>A0AAV4VGX4</accession>
<keyword evidence="3" id="KW-1185">Reference proteome</keyword>
<dbReference type="Proteomes" id="UP001054945">
    <property type="component" value="Unassembled WGS sequence"/>
</dbReference>
<evidence type="ECO:0000256" key="1">
    <source>
        <dbReference type="SAM" id="MobiDB-lite"/>
    </source>
</evidence>
<feature type="region of interest" description="Disordered" evidence="1">
    <location>
        <begin position="38"/>
        <end position="67"/>
    </location>
</feature>
<gene>
    <name evidence="2" type="ORF">CEXT_767811</name>
</gene>
<reference evidence="2 3" key="1">
    <citation type="submission" date="2021-06" db="EMBL/GenBank/DDBJ databases">
        <title>Caerostris extrusa draft genome.</title>
        <authorList>
            <person name="Kono N."/>
            <person name="Arakawa K."/>
        </authorList>
    </citation>
    <scope>NUCLEOTIDE SEQUENCE [LARGE SCALE GENOMIC DNA]</scope>
</reference>
<evidence type="ECO:0000313" key="3">
    <source>
        <dbReference type="Proteomes" id="UP001054945"/>
    </source>
</evidence>
<evidence type="ECO:0000313" key="2">
    <source>
        <dbReference type="EMBL" id="GIY69368.1"/>
    </source>
</evidence>
<dbReference type="AlphaFoldDB" id="A0AAV4VGX4"/>
<organism evidence="2 3">
    <name type="scientific">Caerostris extrusa</name>
    <name type="common">Bark spider</name>
    <name type="synonym">Caerostris bankana</name>
    <dbReference type="NCBI Taxonomy" id="172846"/>
    <lineage>
        <taxon>Eukaryota</taxon>
        <taxon>Metazoa</taxon>
        <taxon>Ecdysozoa</taxon>
        <taxon>Arthropoda</taxon>
        <taxon>Chelicerata</taxon>
        <taxon>Arachnida</taxon>
        <taxon>Araneae</taxon>
        <taxon>Araneomorphae</taxon>
        <taxon>Entelegynae</taxon>
        <taxon>Araneoidea</taxon>
        <taxon>Araneidae</taxon>
        <taxon>Caerostris</taxon>
    </lineage>
</organism>
<dbReference type="EMBL" id="BPLR01014525">
    <property type="protein sequence ID" value="GIY69368.1"/>
    <property type="molecule type" value="Genomic_DNA"/>
</dbReference>